<dbReference type="SUPFAM" id="SSF47090">
    <property type="entry name" value="PGBD-like"/>
    <property type="match status" value="1"/>
</dbReference>
<sequence length="369" mass="36317">MGGSPALGGCGCRATDATGRQRGQGSGQASGPGLDEPTAIIPLIDAPELVRPYIHPTELLSAEEAEVFDGEAGYGAGAGPGAGTGYEDSVVPGIDAPHMVRSSRARVLAGQLVSVPAQPGAEVVPYTAGGRVAVRRGAAVAAGAGASTEVATTGGRPPGGRRRARRGRRALLITAGALGVAVLGTAAALAPRMINGGDADQAQPQPGVTLAMPTAAPATATAGTHAAAPRPSGSASQARPTVSPTAAGAGATPSATAGGQPSSAAPHTSAPNQAPPASATGGSTPTPTRSSAAVGQQSLSLGDQGPAVATLQSQLASLWIDHKLRPSGTFDTRTELDVATFQVWYGVQGDPQGVFGPNSQARMNSLFHH</sequence>
<evidence type="ECO:0000313" key="1">
    <source>
        <dbReference type="EMBL" id="MFC1410025.1"/>
    </source>
</evidence>
<dbReference type="InterPro" id="IPR036365">
    <property type="entry name" value="PGBD-like_sf"/>
</dbReference>
<dbReference type="InterPro" id="IPR036366">
    <property type="entry name" value="PGBDSf"/>
</dbReference>
<dbReference type="EMBL" id="JBHEZX010000004">
    <property type="protein sequence ID" value="MFC1410025.1"/>
    <property type="molecule type" value="Genomic_DNA"/>
</dbReference>
<dbReference type="Proteomes" id="UP001592582">
    <property type="component" value="Unassembled WGS sequence"/>
</dbReference>
<protein>
    <submittedName>
        <fullName evidence="1">Peptidoglycan-binding domain-containing protein</fullName>
    </submittedName>
</protein>
<evidence type="ECO:0000313" key="2">
    <source>
        <dbReference type="Proteomes" id="UP001592582"/>
    </source>
</evidence>
<reference evidence="1 2" key="1">
    <citation type="submission" date="2024-09" db="EMBL/GenBank/DDBJ databases">
        <authorList>
            <person name="Lee S.D."/>
        </authorList>
    </citation>
    <scope>NUCLEOTIDE SEQUENCE [LARGE SCALE GENOMIC DNA]</scope>
    <source>
        <strain evidence="1 2">N1-1</strain>
    </source>
</reference>
<proteinExistence type="predicted"/>
<organism evidence="1 2">
    <name type="scientific">Streptacidiphilus alkalitolerans</name>
    <dbReference type="NCBI Taxonomy" id="3342712"/>
    <lineage>
        <taxon>Bacteria</taxon>
        <taxon>Bacillati</taxon>
        <taxon>Actinomycetota</taxon>
        <taxon>Actinomycetes</taxon>
        <taxon>Kitasatosporales</taxon>
        <taxon>Streptomycetaceae</taxon>
        <taxon>Streptacidiphilus</taxon>
    </lineage>
</organism>
<dbReference type="Gene3D" id="1.10.101.10">
    <property type="entry name" value="PGBD-like superfamily/PGBD"/>
    <property type="match status" value="1"/>
</dbReference>
<comment type="caution">
    <text evidence="1">The sequence shown here is derived from an EMBL/GenBank/DDBJ whole genome shotgun (WGS) entry which is preliminary data.</text>
</comment>
<gene>
    <name evidence="1" type="ORF">ACEZDG_12150</name>
</gene>
<accession>A0ABV6V8I6</accession>
<keyword evidence="2" id="KW-1185">Reference proteome</keyword>
<name>A0ABV6V8I6_9ACTN</name>